<dbReference type="InterPro" id="IPR003439">
    <property type="entry name" value="ABC_transporter-like_ATP-bd"/>
</dbReference>
<dbReference type="GO" id="GO:0005524">
    <property type="term" value="F:ATP binding"/>
    <property type="evidence" value="ECO:0007669"/>
    <property type="project" value="UniProtKB-KW"/>
</dbReference>
<dbReference type="PROSITE" id="PS50893">
    <property type="entry name" value="ABC_TRANSPORTER_2"/>
    <property type="match status" value="1"/>
</dbReference>
<evidence type="ECO:0000256" key="4">
    <source>
        <dbReference type="ARBA" id="ARBA00022840"/>
    </source>
</evidence>
<evidence type="ECO:0000313" key="6">
    <source>
        <dbReference type="EMBL" id="MDQ0165615.1"/>
    </source>
</evidence>
<evidence type="ECO:0000256" key="3">
    <source>
        <dbReference type="ARBA" id="ARBA00022741"/>
    </source>
</evidence>
<dbReference type="PANTHER" id="PTHR43335:SF11">
    <property type="entry name" value="ABC TRANSPORTER RELATED"/>
    <property type="match status" value="1"/>
</dbReference>
<comment type="similarity">
    <text evidence="1">Belongs to the ABC transporter superfamily.</text>
</comment>
<dbReference type="InterPro" id="IPR025302">
    <property type="entry name" value="DrrA1/2-like_C"/>
</dbReference>
<evidence type="ECO:0000256" key="2">
    <source>
        <dbReference type="ARBA" id="ARBA00022448"/>
    </source>
</evidence>
<dbReference type="PROSITE" id="PS00211">
    <property type="entry name" value="ABC_TRANSPORTER_1"/>
    <property type="match status" value="1"/>
</dbReference>
<dbReference type="Proteomes" id="UP001235840">
    <property type="component" value="Unassembled WGS sequence"/>
</dbReference>
<evidence type="ECO:0000313" key="7">
    <source>
        <dbReference type="Proteomes" id="UP001235840"/>
    </source>
</evidence>
<dbReference type="SUPFAM" id="SSF52540">
    <property type="entry name" value="P-loop containing nucleoside triphosphate hydrolases"/>
    <property type="match status" value="1"/>
</dbReference>
<organism evidence="6 7">
    <name type="scientific">Caldalkalibacillus horti</name>
    <dbReference type="NCBI Taxonomy" id="77523"/>
    <lineage>
        <taxon>Bacteria</taxon>
        <taxon>Bacillati</taxon>
        <taxon>Bacillota</taxon>
        <taxon>Bacilli</taxon>
        <taxon>Bacillales</taxon>
        <taxon>Bacillaceae</taxon>
        <taxon>Caldalkalibacillus</taxon>
    </lineage>
</organism>
<dbReference type="SMART" id="SM00382">
    <property type="entry name" value="AAA"/>
    <property type="match status" value="1"/>
</dbReference>
<keyword evidence="4 6" id="KW-0067">ATP-binding</keyword>
<sequence length="301" mass="34114">MNILEIQNLRKQYKRTEVIKGVNFTIQAGECVALLGPNGAGKTTILKMLIDMVKPSGGSILFEGKKHEGMRDHIGYLPQHPTFYAWMTGKELLSFMGGLSGIEEDVLRVRIAELLKLVGLEQAGDKRIGTYSGGMKQRLGIAQAIIHEPKLLIMDEPVSALDPLGRRDMLDLLKVIKQKTTVLFSTHILHDAEELCDKICILHKGELLTNDPIQHLLRNEQQPIFVVQAPGIEEWTQKLDNHEIIESIELTSQSVRIRVKDIDRGREWLVSRIHSDKLAVQKFEFIQESLEDIFLRLVKEA</sequence>
<dbReference type="InterPro" id="IPR017871">
    <property type="entry name" value="ABC_transporter-like_CS"/>
</dbReference>
<evidence type="ECO:0000259" key="5">
    <source>
        <dbReference type="PROSITE" id="PS50893"/>
    </source>
</evidence>
<dbReference type="RefSeq" id="WP_307392892.1">
    <property type="nucleotide sequence ID" value="NZ_BAAADK010000011.1"/>
</dbReference>
<keyword evidence="2" id="KW-0813">Transport</keyword>
<accession>A0ABT9VYC6</accession>
<keyword evidence="7" id="KW-1185">Reference proteome</keyword>
<dbReference type="Gene3D" id="3.40.50.300">
    <property type="entry name" value="P-loop containing nucleotide triphosphate hydrolases"/>
    <property type="match status" value="1"/>
</dbReference>
<name>A0ABT9VYC6_9BACI</name>
<reference evidence="6 7" key="1">
    <citation type="submission" date="2023-07" db="EMBL/GenBank/DDBJ databases">
        <title>Genomic Encyclopedia of Type Strains, Phase IV (KMG-IV): sequencing the most valuable type-strain genomes for metagenomic binning, comparative biology and taxonomic classification.</title>
        <authorList>
            <person name="Goeker M."/>
        </authorList>
    </citation>
    <scope>NUCLEOTIDE SEQUENCE [LARGE SCALE GENOMIC DNA]</scope>
    <source>
        <strain evidence="6 7">DSM 12751</strain>
    </source>
</reference>
<dbReference type="CDD" id="cd03230">
    <property type="entry name" value="ABC_DR_subfamily_A"/>
    <property type="match status" value="1"/>
</dbReference>
<dbReference type="InterPro" id="IPR027417">
    <property type="entry name" value="P-loop_NTPase"/>
</dbReference>
<protein>
    <submittedName>
        <fullName evidence="6">ABC-2 type transport system ATP-binding protein</fullName>
    </submittedName>
</protein>
<evidence type="ECO:0000256" key="1">
    <source>
        <dbReference type="ARBA" id="ARBA00005417"/>
    </source>
</evidence>
<dbReference type="PANTHER" id="PTHR43335">
    <property type="entry name" value="ABC TRANSPORTER, ATP-BINDING PROTEIN"/>
    <property type="match status" value="1"/>
</dbReference>
<feature type="domain" description="ABC transporter" evidence="5">
    <location>
        <begin position="4"/>
        <end position="229"/>
    </location>
</feature>
<dbReference type="EMBL" id="JAUSTY010000005">
    <property type="protein sequence ID" value="MDQ0165615.1"/>
    <property type="molecule type" value="Genomic_DNA"/>
</dbReference>
<dbReference type="InterPro" id="IPR003593">
    <property type="entry name" value="AAA+_ATPase"/>
</dbReference>
<dbReference type="Pfam" id="PF13732">
    <property type="entry name" value="DrrA1-3_C"/>
    <property type="match status" value="1"/>
</dbReference>
<dbReference type="Pfam" id="PF00005">
    <property type="entry name" value="ABC_tran"/>
    <property type="match status" value="1"/>
</dbReference>
<gene>
    <name evidence="6" type="ORF">J2S11_001516</name>
</gene>
<proteinExistence type="inferred from homology"/>
<keyword evidence="3" id="KW-0547">Nucleotide-binding</keyword>
<comment type="caution">
    <text evidence="6">The sequence shown here is derived from an EMBL/GenBank/DDBJ whole genome shotgun (WGS) entry which is preliminary data.</text>
</comment>